<dbReference type="CDD" id="cd00090">
    <property type="entry name" value="HTH_ARSR"/>
    <property type="match status" value="1"/>
</dbReference>
<accession>A0A975JYP2</accession>
<dbReference type="AlphaFoldDB" id="A0A975JYP2"/>
<evidence type="ECO:0000259" key="4">
    <source>
        <dbReference type="PROSITE" id="PS51118"/>
    </source>
</evidence>
<gene>
    <name evidence="5" type="ORF">F6B93_14525</name>
</gene>
<dbReference type="InterPro" id="IPR003033">
    <property type="entry name" value="SCP2_sterol-bd_dom"/>
</dbReference>
<reference evidence="5" key="1">
    <citation type="submission" date="2019-12" db="EMBL/GenBank/DDBJ databases">
        <title>Mycobacterium spongiae sp. nov.</title>
        <authorList>
            <person name="Stinear T."/>
        </authorList>
    </citation>
    <scope>NUCLEOTIDE SEQUENCE</scope>
    <source>
        <strain evidence="5">FSD4b-SM</strain>
    </source>
</reference>
<name>A0A975JYP2_9MYCO</name>
<proteinExistence type="predicted"/>
<keyword evidence="2" id="KW-0238">DNA-binding</keyword>
<dbReference type="InterPro" id="IPR036388">
    <property type="entry name" value="WH-like_DNA-bd_sf"/>
</dbReference>
<dbReference type="InterPro" id="IPR036527">
    <property type="entry name" value="SCP2_sterol-bd_dom_sf"/>
</dbReference>
<sequence length="333" mass="35396">MRSYDQFCPVARGLDKIGGRWAILIVRELLLGPKRYSDLEAGLPGVTPNILTERLRDLQEAGVVRRSKLPPPAVAVVYELTDLGEGLRPVVDALTRWGLQLLDVPQPQDSFRLNWLLGCLRASFRPELASAVRETYEYRVDGEVFHIRIADGDVDVRHGPAPDRACVISADLTSLLAVGGQLLALSDAQAQGVVTIEGDRCAAERSITILGPHLEATGGQHGIIGAVRARFQPQATRGIEESYEFRVDDLVFHAFVSDGSVRMELGPATEPAATLRTDLATLLGLGAGTVSFAQAIAADPGALTGDPGAGRRMAIAFGVAGAIIGFPAGATGF</sequence>
<dbReference type="Pfam" id="PF01638">
    <property type="entry name" value="HxlR"/>
    <property type="match status" value="1"/>
</dbReference>
<dbReference type="PANTHER" id="PTHR33204:SF18">
    <property type="entry name" value="TRANSCRIPTIONAL REGULATORY PROTEIN"/>
    <property type="match status" value="1"/>
</dbReference>
<evidence type="ECO:0000256" key="3">
    <source>
        <dbReference type="ARBA" id="ARBA00023163"/>
    </source>
</evidence>
<dbReference type="KEGG" id="mspg:F6B93_14525"/>
<dbReference type="GO" id="GO:0003677">
    <property type="term" value="F:DNA binding"/>
    <property type="evidence" value="ECO:0007669"/>
    <property type="project" value="UniProtKB-KW"/>
</dbReference>
<keyword evidence="6" id="KW-1185">Reference proteome</keyword>
<dbReference type="InterPro" id="IPR002577">
    <property type="entry name" value="HTH_HxlR"/>
</dbReference>
<evidence type="ECO:0000256" key="1">
    <source>
        <dbReference type="ARBA" id="ARBA00023015"/>
    </source>
</evidence>
<dbReference type="SUPFAM" id="SSF55718">
    <property type="entry name" value="SCP-like"/>
    <property type="match status" value="2"/>
</dbReference>
<dbReference type="PROSITE" id="PS51118">
    <property type="entry name" value="HTH_HXLR"/>
    <property type="match status" value="1"/>
</dbReference>
<dbReference type="InterPro" id="IPR011991">
    <property type="entry name" value="ArsR-like_HTH"/>
</dbReference>
<keyword evidence="3" id="KW-0804">Transcription</keyword>
<dbReference type="Proteomes" id="UP000682202">
    <property type="component" value="Chromosome"/>
</dbReference>
<dbReference type="RefSeq" id="WP_211695713.1">
    <property type="nucleotide sequence ID" value="NZ_CP046600.1"/>
</dbReference>
<feature type="domain" description="HTH hxlR-type" evidence="4">
    <location>
        <begin position="8"/>
        <end position="106"/>
    </location>
</feature>
<dbReference type="PANTHER" id="PTHR33204">
    <property type="entry name" value="TRANSCRIPTIONAL REGULATOR, MARR FAMILY"/>
    <property type="match status" value="1"/>
</dbReference>
<dbReference type="SUPFAM" id="SSF46785">
    <property type="entry name" value="Winged helix' DNA-binding domain"/>
    <property type="match status" value="1"/>
</dbReference>
<dbReference type="Pfam" id="PF02036">
    <property type="entry name" value="SCP2"/>
    <property type="match status" value="1"/>
</dbReference>
<evidence type="ECO:0000313" key="5">
    <source>
        <dbReference type="EMBL" id="QUR68139.1"/>
    </source>
</evidence>
<protein>
    <recommendedName>
        <fullName evidence="4">HTH hxlR-type domain-containing protein</fullName>
    </recommendedName>
</protein>
<dbReference type="InterPro" id="IPR036390">
    <property type="entry name" value="WH_DNA-bd_sf"/>
</dbReference>
<dbReference type="Gene3D" id="1.10.10.10">
    <property type="entry name" value="Winged helix-like DNA-binding domain superfamily/Winged helix DNA-binding domain"/>
    <property type="match status" value="1"/>
</dbReference>
<evidence type="ECO:0000313" key="6">
    <source>
        <dbReference type="Proteomes" id="UP000682202"/>
    </source>
</evidence>
<dbReference type="EMBL" id="CP046600">
    <property type="protein sequence ID" value="QUR68139.1"/>
    <property type="molecule type" value="Genomic_DNA"/>
</dbReference>
<organism evidence="5 6">
    <name type="scientific">Mycobacterium spongiae</name>
    <dbReference type="NCBI Taxonomy" id="886343"/>
    <lineage>
        <taxon>Bacteria</taxon>
        <taxon>Bacillati</taxon>
        <taxon>Actinomycetota</taxon>
        <taxon>Actinomycetes</taxon>
        <taxon>Mycobacteriales</taxon>
        <taxon>Mycobacteriaceae</taxon>
        <taxon>Mycobacterium</taxon>
    </lineage>
</organism>
<evidence type="ECO:0000256" key="2">
    <source>
        <dbReference type="ARBA" id="ARBA00023125"/>
    </source>
</evidence>
<keyword evidence="1" id="KW-0805">Transcription regulation</keyword>